<dbReference type="Gene3D" id="3.30.200.20">
    <property type="entry name" value="Phosphorylase Kinase, domain 1"/>
    <property type="match status" value="1"/>
</dbReference>
<dbReference type="GO" id="GO:0016740">
    <property type="term" value="F:transferase activity"/>
    <property type="evidence" value="ECO:0007669"/>
    <property type="project" value="UniProtKB-KW"/>
</dbReference>
<keyword evidence="2" id="KW-0808">Transferase</keyword>
<comment type="caution">
    <text evidence="2">The sequence shown here is derived from an EMBL/GenBank/DDBJ whole genome shotgun (WGS) entry which is preliminary data.</text>
</comment>
<dbReference type="PANTHER" id="PTHR21310">
    <property type="entry name" value="AMINOGLYCOSIDE PHOSPHOTRANSFERASE-RELATED-RELATED"/>
    <property type="match status" value="1"/>
</dbReference>
<dbReference type="EMBL" id="VYSA01000001">
    <property type="protein sequence ID" value="KAA9110200.1"/>
    <property type="molecule type" value="Genomic_DNA"/>
</dbReference>
<organism evidence="2 3">
    <name type="scientific">Microbacterium rhizomatis</name>
    <dbReference type="NCBI Taxonomy" id="1631477"/>
    <lineage>
        <taxon>Bacteria</taxon>
        <taxon>Bacillati</taxon>
        <taxon>Actinomycetota</taxon>
        <taxon>Actinomycetes</taxon>
        <taxon>Micrococcales</taxon>
        <taxon>Microbacteriaceae</taxon>
        <taxon>Microbacterium</taxon>
    </lineage>
</organism>
<name>A0A5J5J2B0_9MICO</name>
<evidence type="ECO:0000259" key="1">
    <source>
        <dbReference type="Pfam" id="PF01636"/>
    </source>
</evidence>
<dbReference type="SUPFAM" id="SSF56112">
    <property type="entry name" value="Protein kinase-like (PK-like)"/>
    <property type="match status" value="1"/>
</dbReference>
<accession>A0A5J5J2B0</accession>
<dbReference type="Pfam" id="PF01636">
    <property type="entry name" value="APH"/>
    <property type="match status" value="1"/>
</dbReference>
<gene>
    <name evidence="2" type="ORF">F6B43_00370</name>
</gene>
<dbReference type="CDD" id="cd05155">
    <property type="entry name" value="APH_ChoK_like_1"/>
    <property type="match status" value="1"/>
</dbReference>
<dbReference type="InterPro" id="IPR002575">
    <property type="entry name" value="Aminoglycoside_PTrfase"/>
</dbReference>
<dbReference type="Proteomes" id="UP000325827">
    <property type="component" value="Unassembled WGS sequence"/>
</dbReference>
<protein>
    <submittedName>
        <fullName evidence="2">Aminoglycoside phosphotransferase family protein</fullName>
    </submittedName>
</protein>
<dbReference type="InterPro" id="IPR011009">
    <property type="entry name" value="Kinase-like_dom_sf"/>
</dbReference>
<dbReference type="OrthoDB" id="9797603at2"/>
<dbReference type="AlphaFoldDB" id="A0A5J5J2B0"/>
<dbReference type="PANTHER" id="PTHR21310:SF42">
    <property type="entry name" value="BIFUNCTIONAL AAC_APH"/>
    <property type="match status" value="1"/>
</dbReference>
<sequence>MPDMPAAEVVIDERLVRDLLTDQAPHLLTTGPRVWRVAAGWDSEVWRVGDDVAVRMPRRAVAAPLVRHEQEVLPSIAVRIAAAGLDVAIPTPMVHGRPAAGYPWPWSVVPWFTGDVGLVVPPSDRGPWAVPLARTLIALHSPAEEDYPPNPFRGVPLADRDVAVESRIASLRVLGVESSLVDAAARCWRRAMQAPTWAGPPVWIHGDLHPGNLVSRGGELVAVIDFGDVTAGDPAYDLAIAWLAFDPASRRTFTEAAGARYDAATWTRAAGWAAAMAVLLVEQSDDNPLYARCGLAALHELAGDRTDRTEDGEVAQR</sequence>
<feature type="domain" description="Aminoglycoside phosphotransferase" evidence="1">
    <location>
        <begin position="36"/>
        <end position="272"/>
    </location>
</feature>
<evidence type="ECO:0000313" key="3">
    <source>
        <dbReference type="Proteomes" id="UP000325827"/>
    </source>
</evidence>
<proteinExistence type="predicted"/>
<reference evidence="3" key="1">
    <citation type="submission" date="2019-09" db="EMBL/GenBank/DDBJ databases">
        <title>Mumia zhuanghuii sp. nov. isolated from the intestinal contents of plateau pika (Ochotona curzoniae) in the Qinghai-Tibet plateau of China.</title>
        <authorList>
            <person name="Tian Z."/>
        </authorList>
    </citation>
    <scope>NUCLEOTIDE SEQUENCE [LARGE SCALE GENOMIC DNA]</scope>
    <source>
        <strain evidence="3">JCM 30598</strain>
    </source>
</reference>
<keyword evidence="3" id="KW-1185">Reference proteome</keyword>
<dbReference type="Gene3D" id="3.90.1200.10">
    <property type="match status" value="1"/>
</dbReference>
<evidence type="ECO:0000313" key="2">
    <source>
        <dbReference type="EMBL" id="KAA9110200.1"/>
    </source>
</evidence>
<dbReference type="InterPro" id="IPR051678">
    <property type="entry name" value="AGP_Transferase"/>
</dbReference>